<evidence type="ECO:0000313" key="2">
    <source>
        <dbReference type="Proteomes" id="UP000282759"/>
    </source>
</evidence>
<comment type="caution">
    <text evidence="1">The sequence shown here is derived from an EMBL/GenBank/DDBJ whole genome shotgun (WGS) entry which is preliminary data.</text>
</comment>
<dbReference type="EMBL" id="SACK01000001">
    <property type="protein sequence ID" value="RVU03023.1"/>
    <property type="molecule type" value="Genomic_DNA"/>
</dbReference>
<name>A0A3S2URQ0_9SPHI</name>
<dbReference type="RefSeq" id="WP_127703388.1">
    <property type="nucleotide sequence ID" value="NZ_SACK01000001.1"/>
</dbReference>
<sequence>MKAFKYLIWFFACALTIAGCKKDNYSLSERPDKSQIKFDVIQDLETDPGGNTVILVNKTPESIAIWDYGTGKSNRDRDTIHFAFAGDYVIKFAAETGGGVVEMDPVTVKVTADNLNYVNDPLWNFLTGGVGQEKTWILDYGDHGIFDGPLSYYEPLTNWQQMQDGTAKLGWAPAWKDNQWIIPEADKASTMTFSLKGGPFMKTHKVTEGVDESGTYFLDADGKTLTTSGATILRSQSFIANATNWNNNLVILSLTENQLQVGVRRTNSEGDYLYVWNFISKEYADNYVPPETGPKLPDAGFDPKFEPGGLLTMITGASGYQTWAIDGAGNAIDWIGKGNGWTKSSNDSRDWGWNASWDAVAGNSWIRFEKNGMKYFRNQEGTVTTGTFTINEATNEVMLNGNLLIQNTGNWMSPASNTLKVIKAFPEESDTKGIWFATSYDAAKDEWFAFHYIKQ</sequence>
<dbReference type="AlphaFoldDB" id="A0A3S2URQ0"/>
<keyword evidence="2" id="KW-1185">Reference proteome</keyword>
<accession>A0A3S2URQ0</accession>
<protein>
    <recommendedName>
        <fullName evidence="3">PKD domain-containing protein</fullName>
    </recommendedName>
</protein>
<proteinExistence type="predicted"/>
<evidence type="ECO:0008006" key="3">
    <source>
        <dbReference type="Google" id="ProtNLM"/>
    </source>
</evidence>
<gene>
    <name evidence="1" type="ORF">EOD41_03550</name>
</gene>
<evidence type="ECO:0000313" key="1">
    <source>
        <dbReference type="EMBL" id="RVU03023.1"/>
    </source>
</evidence>
<organism evidence="1 2">
    <name type="scientific">Mucilaginibacter limnophilus</name>
    <dbReference type="NCBI Taxonomy" id="1932778"/>
    <lineage>
        <taxon>Bacteria</taxon>
        <taxon>Pseudomonadati</taxon>
        <taxon>Bacteroidota</taxon>
        <taxon>Sphingobacteriia</taxon>
        <taxon>Sphingobacteriales</taxon>
        <taxon>Sphingobacteriaceae</taxon>
        <taxon>Mucilaginibacter</taxon>
    </lineage>
</organism>
<dbReference type="PROSITE" id="PS51257">
    <property type="entry name" value="PROKAR_LIPOPROTEIN"/>
    <property type="match status" value="1"/>
</dbReference>
<dbReference type="Proteomes" id="UP000282759">
    <property type="component" value="Unassembled WGS sequence"/>
</dbReference>
<dbReference type="OrthoDB" id="646668at2"/>
<reference evidence="1 2" key="1">
    <citation type="submission" date="2019-01" db="EMBL/GenBank/DDBJ databases">
        <authorList>
            <person name="Chen W.-M."/>
        </authorList>
    </citation>
    <scope>NUCLEOTIDE SEQUENCE [LARGE SCALE GENOMIC DNA]</scope>
    <source>
        <strain evidence="1 2">YBJ-36</strain>
    </source>
</reference>